<dbReference type="EMBL" id="CAJVPS010002422">
    <property type="protein sequence ID" value="CAG8568407.1"/>
    <property type="molecule type" value="Genomic_DNA"/>
</dbReference>
<evidence type="ECO:0000256" key="3">
    <source>
        <dbReference type="RuleBase" id="RU004466"/>
    </source>
</evidence>
<dbReference type="InterPro" id="IPR008949">
    <property type="entry name" value="Isoprenoid_synthase_dom_sf"/>
</dbReference>
<dbReference type="PANTHER" id="PTHR12001:SF44">
    <property type="entry name" value="GERANYLGERANYL PYROPHOSPHATE SYNTHASE"/>
    <property type="match status" value="1"/>
</dbReference>
<accession>A0A9N9FY56</accession>
<dbReference type="GO" id="GO:0046872">
    <property type="term" value="F:metal ion binding"/>
    <property type="evidence" value="ECO:0007669"/>
    <property type="project" value="UniProtKB-KW"/>
</dbReference>
<dbReference type="PROSITE" id="PS00444">
    <property type="entry name" value="POLYPRENYL_SYNTHASE_2"/>
    <property type="match status" value="1"/>
</dbReference>
<feature type="region of interest" description="Disordered" evidence="4">
    <location>
        <begin position="1"/>
        <end position="22"/>
    </location>
</feature>
<evidence type="ECO:0000256" key="1">
    <source>
        <dbReference type="ARBA" id="ARBA00022723"/>
    </source>
</evidence>
<feature type="compositionally biased region" description="Low complexity" evidence="4">
    <location>
        <begin position="330"/>
        <end position="342"/>
    </location>
</feature>
<dbReference type="InterPro" id="IPR000092">
    <property type="entry name" value="Polyprenyl_synt"/>
</dbReference>
<proteinExistence type="inferred from homology"/>
<dbReference type="OrthoDB" id="6921389at2759"/>
<dbReference type="SUPFAM" id="SSF48576">
    <property type="entry name" value="Terpenoid synthases"/>
    <property type="match status" value="1"/>
</dbReference>
<dbReference type="AlphaFoldDB" id="A0A9N9FY56"/>
<comment type="similarity">
    <text evidence="3">Belongs to the FPP/GGPP synthase family.</text>
</comment>
<reference evidence="5" key="1">
    <citation type="submission" date="2021-06" db="EMBL/GenBank/DDBJ databases">
        <authorList>
            <person name="Kallberg Y."/>
            <person name="Tangrot J."/>
            <person name="Rosling A."/>
        </authorList>
    </citation>
    <scope>NUCLEOTIDE SEQUENCE</scope>
    <source>
        <strain evidence="5">FL130A</strain>
    </source>
</reference>
<keyword evidence="2" id="KW-0460">Magnesium</keyword>
<dbReference type="GO" id="GO:0004659">
    <property type="term" value="F:prenyltransferase activity"/>
    <property type="evidence" value="ECO:0007669"/>
    <property type="project" value="InterPro"/>
</dbReference>
<dbReference type="GO" id="GO:0008299">
    <property type="term" value="P:isoprenoid biosynthetic process"/>
    <property type="evidence" value="ECO:0007669"/>
    <property type="project" value="InterPro"/>
</dbReference>
<dbReference type="Pfam" id="PF00348">
    <property type="entry name" value="polyprenyl_synt"/>
    <property type="match status" value="1"/>
</dbReference>
<feature type="region of interest" description="Disordered" evidence="4">
    <location>
        <begin position="318"/>
        <end position="342"/>
    </location>
</feature>
<organism evidence="5 6">
    <name type="scientific">Ambispora leptoticha</name>
    <dbReference type="NCBI Taxonomy" id="144679"/>
    <lineage>
        <taxon>Eukaryota</taxon>
        <taxon>Fungi</taxon>
        <taxon>Fungi incertae sedis</taxon>
        <taxon>Mucoromycota</taxon>
        <taxon>Glomeromycotina</taxon>
        <taxon>Glomeromycetes</taxon>
        <taxon>Archaeosporales</taxon>
        <taxon>Ambisporaceae</taxon>
        <taxon>Ambispora</taxon>
    </lineage>
</organism>
<name>A0A9N9FY56_9GLOM</name>
<dbReference type="CDD" id="cd00685">
    <property type="entry name" value="Trans_IPPS_HT"/>
    <property type="match status" value="1"/>
</dbReference>
<dbReference type="SFLD" id="SFLDS00005">
    <property type="entry name" value="Isoprenoid_Synthase_Type_I"/>
    <property type="match status" value="1"/>
</dbReference>
<evidence type="ECO:0000313" key="6">
    <source>
        <dbReference type="Proteomes" id="UP000789508"/>
    </source>
</evidence>
<keyword evidence="6" id="KW-1185">Reference proteome</keyword>
<sequence length="342" mass="38488">MKKVASSFSKLNRSSSQRKSLGNSNINIENIDKNLSSSKPILSSLSSKNVDKDNSNNATWALEEILLQPYNHLLKHPGKEIRSKLIAAFDFWLKVPKEQLVVITKIVEMLHTASLLIDDVEDSSTLRRGVPAAHQIYGIPATINCANYVYFLALNELVKLENAKLIKIYTEELMNLHRGQGMELYWRDHVVCPSEEEFIEMVSNKTGGLLRLAVKLMTEASNINDKDYVNLVNDIGIHFQVRDDYMNLQSAVVNILKQHTSSLELKEYAVKLMEGTGSFRYTEQYLAKTEKKVRDEIERLGGNPVLERIMDLLSVPLSESDGGVKKREAQSSTVTTTAASTK</sequence>
<gene>
    <name evidence="5" type="ORF">ALEPTO_LOCUS6697</name>
</gene>
<dbReference type="Proteomes" id="UP000789508">
    <property type="component" value="Unassembled WGS sequence"/>
</dbReference>
<keyword evidence="3" id="KW-0808">Transferase</keyword>
<dbReference type="PANTHER" id="PTHR12001">
    <property type="entry name" value="GERANYLGERANYL PYROPHOSPHATE SYNTHASE"/>
    <property type="match status" value="1"/>
</dbReference>
<dbReference type="InterPro" id="IPR033749">
    <property type="entry name" value="Polyprenyl_synt_CS"/>
</dbReference>
<evidence type="ECO:0000256" key="2">
    <source>
        <dbReference type="ARBA" id="ARBA00022842"/>
    </source>
</evidence>
<protein>
    <submittedName>
        <fullName evidence="5">14142_t:CDS:1</fullName>
    </submittedName>
</protein>
<dbReference type="Gene3D" id="1.10.600.10">
    <property type="entry name" value="Farnesyl Diphosphate Synthase"/>
    <property type="match status" value="1"/>
</dbReference>
<dbReference type="PROSITE" id="PS00723">
    <property type="entry name" value="POLYPRENYL_SYNTHASE_1"/>
    <property type="match status" value="1"/>
</dbReference>
<comment type="caution">
    <text evidence="5">The sequence shown here is derived from an EMBL/GenBank/DDBJ whole genome shotgun (WGS) entry which is preliminary data.</text>
</comment>
<evidence type="ECO:0000256" key="4">
    <source>
        <dbReference type="SAM" id="MobiDB-lite"/>
    </source>
</evidence>
<keyword evidence="1" id="KW-0479">Metal-binding</keyword>
<evidence type="ECO:0000313" key="5">
    <source>
        <dbReference type="EMBL" id="CAG8568407.1"/>
    </source>
</evidence>